<dbReference type="SMART" id="SM00283">
    <property type="entry name" value="MA"/>
    <property type="match status" value="1"/>
</dbReference>
<evidence type="ECO:0000256" key="2">
    <source>
        <dbReference type="ARBA" id="ARBA00029447"/>
    </source>
</evidence>
<dbReference type="AlphaFoldDB" id="A0A812V2H1"/>
<gene>
    <name evidence="8" type="ORF">SNEC2469_LOCUS17441</name>
</gene>
<keyword evidence="5" id="KW-0812">Transmembrane</keyword>
<dbReference type="Pfam" id="PF00672">
    <property type="entry name" value="HAMP"/>
    <property type="match status" value="1"/>
</dbReference>
<dbReference type="PROSITE" id="PS50885">
    <property type="entry name" value="HAMP"/>
    <property type="match status" value="1"/>
</dbReference>
<evidence type="ECO:0000259" key="7">
    <source>
        <dbReference type="PROSITE" id="PS50885"/>
    </source>
</evidence>
<keyword evidence="9" id="KW-1185">Reference proteome</keyword>
<dbReference type="PROSITE" id="PS50111">
    <property type="entry name" value="CHEMOTAXIS_TRANSDUC_2"/>
    <property type="match status" value="1"/>
</dbReference>
<dbReference type="PANTHER" id="PTHR32089:SF112">
    <property type="entry name" value="LYSOZYME-LIKE PROTEIN-RELATED"/>
    <property type="match status" value="1"/>
</dbReference>
<accession>A0A812V2H1</accession>
<comment type="caution">
    <text evidence="8">The sequence shown here is derived from an EMBL/GenBank/DDBJ whole genome shotgun (WGS) entry which is preliminary data.</text>
</comment>
<dbReference type="Gene3D" id="6.10.340.10">
    <property type="match status" value="1"/>
</dbReference>
<keyword evidence="5" id="KW-1133">Transmembrane helix</keyword>
<organism evidence="8 9">
    <name type="scientific">Symbiodinium necroappetens</name>
    <dbReference type="NCBI Taxonomy" id="1628268"/>
    <lineage>
        <taxon>Eukaryota</taxon>
        <taxon>Sar</taxon>
        <taxon>Alveolata</taxon>
        <taxon>Dinophyceae</taxon>
        <taxon>Suessiales</taxon>
        <taxon>Symbiodiniaceae</taxon>
        <taxon>Symbiodinium</taxon>
    </lineage>
</organism>
<proteinExistence type="inferred from homology"/>
<dbReference type="SMART" id="SM01358">
    <property type="entry name" value="HBM"/>
    <property type="match status" value="1"/>
</dbReference>
<sequence>EFFDSARADLPRYARAAPPGRLWNCSRAGRVRNLKISHRILLVSLIALAGFLAVAGVTLWSDAAGERTARLRAEAFAEVTLVRGIAEGLAELRGHELEFLRRQDPAAAEAHRRHGEAVRDKLSALQDRLAGADAETLAEIARVFDAYRDSFAGALALRQRLGLDETQGLRGELRAAVHAAEAQIEAQFAQGLMVQLLQLRRAEKDFIIRLEPDDVGKHGEIVGRFVEAAEALSYIPAETRENLVAAVESYGARFVAFAETRRELEARTQELSRLYGLVAPQLAALRERLERRYSDAAAVDAARDARAFTITLGLIGVIGLLVVAVSILIGRSITAPLRRLTVGMQRLAEGDKTVTVDTRGRDELAEMARTVGVFRDSMLRSAELQAEAAARQQADLDRAHRLEQVTAQFDRDVQSLLEELGRAGAGLQTTSQELGETSAASEQQAGSVASTAEETSASVETVAASTNQLSSSIGEISGQVAKASDVARDAARKAGETSQVVDALNEAAERIGEIVSLISEIAEQTNLLALNATIEAARAGEAGKGFTVVATEVKSLAGQTAKATEDIAGQIQAIQQRTANAVSAIREITQRVGDMEGITASVAAAIEEQNSATSEISKTIEEVATAAQRMSATVGDVSAAAQSTGRLAGQVLDASVKVNEQSSGLGARIQGFLQAVKAA</sequence>
<keyword evidence="5" id="KW-0472">Membrane</keyword>
<dbReference type="PANTHER" id="PTHR32089">
    <property type="entry name" value="METHYL-ACCEPTING CHEMOTAXIS PROTEIN MCPB"/>
    <property type="match status" value="1"/>
</dbReference>
<evidence type="ECO:0000259" key="6">
    <source>
        <dbReference type="PROSITE" id="PS50111"/>
    </source>
</evidence>
<dbReference type="EMBL" id="CAJNJA010028860">
    <property type="protein sequence ID" value="CAE7613855.1"/>
    <property type="molecule type" value="Genomic_DNA"/>
</dbReference>
<reference evidence="8" key="1">
    <citation type="submission" date="2021-02" db="EMBL/GenBank/DDBJ databases">
        <authorList>
            <person name="Dougan E. K."/>
            <person name="Rhodes N."/>
            <person name="Thang M."/>
            <person name="Chan C."/>
        </authorList>
    </citation>
    <scope>NUCLEOTIDE SEQUENCE</scope>
</reference>
<evidence type="ECO:0000313" key="9">
    <source>
        <dbReference type="Proteomes" id="UP000601435"/>
    </source>
</evidence>
<feature type="compositionally biased region" description="Polar residues" evidence="4">
    <location>
        <begin position="431"/>
        <end position="446"/>
    </location>
</feature>
<dbReference type="InterPro" id="IPR032255">
    <property type="entry name" value="HBM"/>
</dbReference>
<evidence type="ECO:0000256" key="4">
    <source>
        <dbReference type="SAM" id="MobiDB-lite"/>
    </source>
</evidence>
<feature type="domain" description="Methyl-accepting transducer" evidence="6">
    <location>
        <begin position="423"/>
        <end position="645"/>
    </location>
</feature>
<dbReference type="CDD" id="cd06225">
    <property type="entry name" value="HAMP"/>
    <property type="match status" value="1"/>
</dbReference>
<feature type="region of interest" description="Disordered" evidence="4">
    <location>
        <begin position="431"/>
        <end position="453"/>
    </location>
</feature>
<evidence type="ECO:0000256" key="1">
    <source>
        <dbReference type="ARBA" id="ARBA00023224"/>
    </source>
</evidence>
<dbReference type="Pfam" id="PF00015">
    <property type="entry name" value="MCPsignal"/>
    <property type="match status" value="1"/>
</dbReference>
<feature type="non-terminal residue" evidence="8">
    <location>
        <position position="1"/>
    </location>
</feature>
<evidence type="ECO:0000256" key="5">
    <source>
        <dbReference type="SAM" id="Phobius"/>
    </source>
</evidence>
<dbReference type="GO" id="GO:0007165">
    <property type="term" value="P:signal transduction"/>
    <property type="evidence" value="ECO:0007669"/>
    <property type="project" value="UniProtKB-KW"/>
</dbReference>
<dbReference type="Proteomes" id="UP000601435">
    <property type="component" value="Unassembled WGS sequence"/>
</dbReference>
<dbReference type="GO" id="GO:0016020">
    <property type="term" value="C:membrane"/>
    <property type="evidence" value="ECO:0007669"/>
    <property type="project" value="InterPro"/>
</dbReference>
<dbReference type="InterPro" id="IPR003660">
    <property type="entry name" value="HAMP_dom"/>
</dbReference>
<feature type="transmembrane region" description="Helical" evidence="5">
    <location>
        <begin position="307"/>
        <end position="329"/>
    </location>
</feature>
<protein>
    <recommendedName>
        <fullName evidence="10">Methyl-accepting chemotaxis protein</fullName>
    </recommendedName>
</protein>
<dbReference type="SMART" id="SM00304">
    <property type="entry name" value="HAMP"/>
    <property type="match status" value="2"/>
</dbReference>
<evidence type="ECO:0008006" key="10">
    <source>
        <dbReference type="Google" id="ProtNLM"/>
    </source>
</evidence>
<feature type="domain" description="HAMP" evidence="7">
    <location>
        <begin position="331"/>
        <end position="383"/>
    </location>
</feature>
<keyword evidence="1 3" id="KW-0807">Transducer</keyword>
<evidence type="ECO:0000256" key="3">
    <source>
        <dbReference type="PROSITE-ProRule" id="PRU00284"/>
    </source>
</evidence>
<name>A0A812V2H1_9DINO</name>
<dbReference type="OrthoDB" id="5599616at2759"/>
<dbReference type="SUPFAM" id="SSF58104">
    <property type="entry name" value="Methyl-accepting chemotaxis protein (MCP) signaling domain"/>
    <property type="match status" value="1"/>
</dbReference>
<feature type="transmembrane region" description="Helical" evidence="5">
    <location>
        <begin position="40"/>
        <end position="60"/>
    </location>
</feature>
<evidence type="ECO:0000313" key="8">
    <source>
        <dbReference type="EMBL" id="CAE7613855.1"/>
    </source>
</evidence>
<dbReference type="InterPro" id="IPR004089">
    <property type="entry name" value="MCPsignal_dom"/>
</dbReference>
<comment type="similarity">
    <text evidence="2">Belongs to the methyl-accepting chemotaxis (MCP) protein family.</text>
</comment>
<dbReference type="Gene3D" id="1.10.287.950">
    <property type="entry name" value="Methyl-accepting chemotaxis protein"/>
    <property type="match status" value="1"/>
</dbReference>